<organism evidence="2 3">
    <name type="scientific">Rhizopogon vesiculosus</name>
    <dbReference type="NCBI Taxonomy" id="180088"/>
    <lineage>
        <taxon>Eukaryota</taxon>
        <taxon>Fungi</taxon>
        <taxon>Dikarya</taxon>
        <taxon>Basidiomycota</taxon>
        <taxon>Agaricomycotina</taxon>
        <taxon>Agaricomycetes</taxon>
        <taxon>Agaricomycetidae</taxon>
        <taxon>Boletales</taxon>
        <taxon>Suillineae</taxon>
        <taxon>Rhizopogonaceae</taxon>
        <taxon>Rhizopogon</taxon>
    </lineage>
</organism>
<dbReference type="PANTHER" id="PTHR43798">
    <property type="entry name" value="MONOACYLGLYCEROL LIPASE"/>
    <property type="match status" value="1"/>
</dbReference>
<dbReference type="InterPro" id="IPR000073">
    <property type="entry name" value="AB_hydrolase_1"/>
</dbReference>
<protein>
    <recommendedName>
        <fullName evidence="1">AB hydrolase-1 domain-containing protein</fullName>
    </recommendedName>
</protein>
<evidence type="ECO:0000313" key="2">
    <source>
        <dbReference type="EMBL" id="OJA19497.1"/>
    </source>
</evidence>
<evidence type="ECO:0000313" key="3">
    <source>
        <dbReference type="Proteomes" id="UP000183567"/>
    </source>
</evidence>
<dbReference type="SUPFAM" id="SSF53474">
    <property type="entry name" value="alpha/beta-Hydrolases"/>
    <property type="match status" value="1"/>
</dbReference>
<dbReference type="InterPro" id="IPR029058">
    <property type="entry name" value="AB_hydrolase_fold"/>
</dbReference>
<evidence type="ECO:0000259" key="1">
    <source>
        <dbReference type="Pfam" id="PF12697"/>
    </source>
</evidence>
<proteinExistence type="predicted"/>
<dbReference type="GO" id="GO:0016020">
    <property type="term" value="C:membrane"/>
    <property type="evidence" value="ECO:0007669"/>
    <property type="project" value="TreeGrafter"/>
</dbReference>
<sequence>MAWMIRLSESPDTAWYILARLCTVHTFILPIVSMTTTVPSASQWGSPNAKKRALLVHGMNSSSHTFHRVASALAAKGYLVIAPNLLGHASRMPGSDFRVQTLADDLLPYFEAAEYDIVIGHSMGGAVVLSLLKYLPKTRHTSVVVVDCAVELTTEQQRERVSSNIGDDMNRTVEDYMSLNPLWTREDAIWRVLGIQIGRATNPPDHMDGNVPWSWSHLISNKPAITTLTLLAADPRKVEAIAKHKDVRTVIVPNASHWIQYEFPEVIVEEALRSIERQ</sequence>
<name>A0A1J8R1H0_9AGAM</name>
<dbReference type="AlphaFoldDB" id="A0A1J8R1H0"/>
<gene>
    <name evidence="2" type="ORF">AZE42_11648</name>
</gene>
<dbReference type="Proteomes" id="UP000183567">
    <property type="component" value="Unassembled WGS sequence"/>
</dbReference>
<keyword evidence="3" id="KW-1185">Reference proteome</keyword>
<dbReference type="InterPro" id="IPR050266">
    <property type="entry name" value="AB_hydrolase_sf"/>
</dbReference>
<dbReference type="EMBL" id="LVVM01001002">
    <property type="protein sequence ID" value="OJA19497.1"/>
    <property type="molecule type" value="Genomic_DNA"/>
</dbReference>
<dbReference type="Gene3D" id="3.40.50.1820">
    <property type="entry name" value="alpha/beta hydrolase"/>
    <property type="match status" value="1"/>
</dbReference>
<dbReference type="Pfam" id="PF12697">
    <property type="entry name" value="Abhydrolase_6"/>
    <property type="match status" value="1"/>
</dbReference>
<dbReference type="PANTHER" id="PTHR43798:SF33">
    <property type="entry name" value="HYDROLASE, PUTATIVE (AFU_ORTHOLOGUE AFUA_2G14860)-RELATED"/>
    <property type="match status" value="1"/>
</dbReference>
<comment type="caution">
    <text evidence="2">The sequence shown here is derived from an EMBL/GenBank/DDBJ whole genome shotgun (WGS) entry which is preliminary data.</text>
</comment>
<dbReference type="STRING" id="180088.A0A1J8R1H0"/>
<dbReference type="OrthoDB" id="10249433at2759"/>
<feature type="domain" description="AB hydrolase-1" evidence="1">
    <location>
        <begin position="54"/>
        <end position="269"/>
    </location>
</feature>
<reference evidence="2 3" key="1">
    <citation type="submission" date="2016-03" db="EMBL/GenBank/DDBJ databases">
        <title>Comparative genomics of the ectomycorrhizal sister species Rhizopogon vinicolor and Rhizopogon vesiculosus (Basidiomycota: Boletales) reveals a divergence of the mating type B locus.</title>
        <authorList>
            <person name="Mujic A.B."/>
            <person name="Kuo A."/>
            <person name="Tritt A."/>
            <person name="Lipzen A."/>
            <person name="Chen C."/>
            <person name="Johnson J."/>
            <person name="Sharma A."/>
            <person name="Barry K."/>
            <person name="Grigoriev I.V."/>
            <person name="Spatafora J.W."/>
        </authorList>
    </citation>
    <scope>NUCLEOTIDE SEQUENCE [LARGE SCALE GENOMIC DNA]</scope>
    <source>
        <strain evidence="2 3">AM-OR11-056</strain>
    </source>
</reference>
<accession>A0A1J8R1H0</accession>